<feature type="domain" description="MobA-like NTP transferase" evidence="10">
    <location>
        <begin position="5"/>
        <end position="153"/>
    </location>
</feature>
<comment type="cofactor">
    <cofactor evidence="8">
        <name>Mg(2+)</name>
        <dbReference type="ChEBI" id="CHEBI:18420"/>
    </cofactor>
</comment>
<dbReference type="NCBIfam" id="TIGR02665">
    <property type="entry name" value="molyb_mobA"/>
    <property type="match status" value="1"/>
</dbReference>
<comment type="similarity">
    <text evidence="8">Belongs to the MobA family.</text>
</comment>
<feature type="binding site" evidence="8">
    <location>
        <position position="21"/>
    </location>
    <ligand>
        <name>GTP</name>
        <dbReference type="ChEBI" id="CHEBI:37565"/>
    </ligand>
</feature>
<comment type="catalytic activity">
    <reaction evidence="8">
        <text>Mo-molybdopterin + GTP + H(+) = Mo-molybdopterin guanine dinucleotide + diphosphate</text>
        <dbReference type="Rhea" id="RHEA:34243"/>
        <dbReference type="ChEBI" id="CHEBI:15378"/>
        <dbReference type="ChEBI" id="CHEBI:33019"/>
        <dbReference type="ChEBI" id="CHEBI:37565"/>
        <dbReference type="ChEBI" id="CHEBI:71302"/>
        <dbReference type="ChEBI" id="CHEBI:71310"/>
        <dbReference type="EC" id="2.7.7.77"/>
    </reaction>
</comment>
<keyword evidence="4 8" id="KW-0547">Nucleotide-binding</keyword>
<feature type="binding site" evidence="8">
    <location>
        <position position="100"/>
    </location>
    <ligand>
        <name>Mg(2+)</name>
        <dbReference type="ChEBI" id="CHEBI:18420"/>
    </ligand>
</feature>
<dbReference type="EC" id="2.7.7.77" evidence="8"/>
<evidence type="ECO:0000313" key="11">
    <source>
        <dbReference type="EMBL" id="PVE49184.1"/>
    </source>
</evidence>
<evidence type="ECO:0000256" key="1">
    <source>
        <dbReference type="ARBA" id="ARBA00022490"/>
    </source>
</evidence>
<evidence type="ECO:0000313" key="12">
    <source>
        <dbReference type="Proteomes" id="UP000244810"/>
    </source>
</evidence>
<keyword evidence="3 8" id="KW-0479">Metal-binding</keyword>
<comment type="function">
    <text evidence="8">Transfers a GMP moiety from GTP to Mo-molybdopterin (Mo-MPT) cofactor (Moco or molybdenum cofactor) to form Mo-molybdopterin guanine dinucleotide (Mo-MGD) cofactor.</text>
</comment>
<dbReference type="InterPro" id="IPR025877">
    <property type="entry name" value="MobA-like_NTP_Trfase"/>
</dbReference>
<keyword evidence="2 8" id="KW-0808">Transferase</keyword>
<dbReference type="GO" id="GO:1902758">
    <property type="term" value="P:bis(molybdopterin guanine dinucleotide)molybdenum biosynthetic process"/>
    <property type="evidence" value="ECO:0007669"/>
    <property type="project" value="TreeGrafter"/>
</dbReference>
<comment type="domain">
    <text evidence="8">The N-terminal domain determines nucleotide recognition and specific binding, while the C-terminal domain determines the specific binding to the target protein.</text>
</comment>
<dbReference type="Gene3D" id="3.90.550.10">
    <property type="entry name" value="Spore Coat Polysaccharide Biosynthesis Protein SpsA, Chain A"/>
    <property type="match status" value="1"/>
</dbReference>
<evidence type="ECO:0000256" key="9">
    <source>
        <dbReference type="SAM" id="MobiDB-lite"/>
    </source>
</evidence>
<dbReference type="EMBL" id="QDDR01000001">
    <property type="protein sequence ID" value="PVE49184.1"/>
    <property type="molecule type" value="Genomic_DNA"/>
</dbReference>
<dbReference type="SUPFAM" id="SSF53448">
    <property type="entry name" value="Nucleotide-diphospho-sugar transferases"/>
    <property type="match status" value="1"/>
</dbReference>
<evidence type="ECO:0000256" key="5">
    <source>
        <dbReference type="ARBA" id="ARBA00022842"/>
    </source>
</evidence>
<dbReference type="AlphaFoldDB" id="A0A2T7UX09"/>
<organism evidence="11 12">
    <name type="scientific">Pararhodobacter aggregans</name>
    <dbReference type="NCBI Taxonomy" id="404875"/>
    <lineage>
        <taxon>Bacteria</taxon>
        <taxon>Pseudomonadati</taxon>
        <taxon>Pseudomonadota</taxon>
        <taxon>Alphaproteobacteria</taxon>
        <taxon>Rhodobacterales</taxon>
        <taxon>Paracoccaceae</taxon>
        <taxon>Pararhodobacter</taxon>
    </lineage>
</organism>
<dbReference type="GO" id="GO:0061603">
    <property type="term" value="F:molybdenum cofactor guanylyltransferase activity"/>
    <property type="evidence" value="ECO:0007669"/>
    <property type="project" value="UniProtKB-EC"/>
</dbReference>
<comment type="subunit">
    <text evidence="8">Monomer.</text>
</comment>
<evidence type="ECO:0000259" key="10">
    <source>
        <dbReference type="Pfam" id="PF12804"/>
    </source>
</evidence>
<feature type="binding site" evidence="8">
    <location>
        <begin position="8"/>
        <end position="10"/>
    </location>
    <ligand>
        <name>GTP</name>
        <dbReference type="ChEBI" id="CHEBI:37565"/>
    </ligand>
</feature>
<keyword evidence="6 8" id="KW-0342">GTP-binding</keyword>
<evidence type="ECO:0000256" key="6">
    <source>
        <dbReference type="ARBA" id="ARBA00023134"/>
    </source>
</evidence>
<keyword evidence="1 8" id="KW-0963">Cytoplasm</keyword>
<comment type="caution">
    <text evidence="8">Lacks conserved residue(s) required for the propagation of feature annotation.</text>
</comment>
<gene>
    <name evidence="8" type="primary">mobA</name>
    <name evidence="11" type="ORF">DDE23_01890</name>
</gene>
<protein>
    <recommendedName>
        <fullName evidence="8">Molybdenum cofactor guanylyltransferase</fullName>
        <shortName evidence="8">MoCo guanylyltransferase</shortName>
        <ecNumber evidence="8">2.7.7.77</ecNumber>
    </recommendedName>
    <alternativeName>
        <fullName evidence="8">GTP:molybdopterin guanylyltransferase</fullName>
    </alternativeName>
    <alternativeName>
        <fullName evidence="8">Mo-MPT guanylyltransferase</fullName>
    </alternativeName>
    <alternativeName>
        <fullName evidence="8">Molybdopterin guanylyltransferase</fullName>
    </alternativeName>
    <alternativeName>
        <fullName evidence="8">Molybdopterin-guanine dinucleotide synthase</fullName>
        <shortName evidence="8">MGD synthase</shortName>
    </alternativeName>
</protein>
<dbReference type="RefSeq" id="WP_107749687.1">
    <property type="nucleotide sequence ID" value="NZ_QBKF01000001.1"/>
</dbReference>
<evidence type="ECO:0000256" key="2">
    <source>
        <dbReference type="ARBA" id="ARBA00022679"/>
    </source>
</evidence>
<comment type="caution">
    <text evidence="11">The sequence shown here is derived from an EMBL/GenBank/DDBJ whole genome shotgun (WGS) entry which is preliminary data.</text>
</comment>
<dbReference type="PANTHER" id="PTHR19136:SF81">
    <property type="entry name" value="MOLYBDENUM COFACTOR GUANYLYLTRANSFERASE"/>
    <property type="match status" value="1"/>
</dbReference>
<feature type="region of interest" description="Disordered" evidence="9">
    <location>
        <begin position="170"/>
        <end position="191"/>
    </location>
</feature>
<dbReference type="HAMAP" id="MF_00316">
    <property type="entry name" value="MobA"/>
    <property type="match status" value="1"/>
</dbReference>
<keyword evidence="11" id="KW-0548">Nucleotidyltransferase</keyword>
<keyword evidence="12" id="KW-1185">Reference proteome</keyword>
<reference evidence="11 12" key="1">
    <citation type="journal article" date="2011" name="Syst. Appl. Microbiol.">
        <title>Defluviimonas denitrificans gen. nov., sp. nov., and Pararhodobacter aggregans gen. nov., sp. nov., non-phototrophic Rhodobacteraceae from the biofilter of a marine aquaculture.</title>
        <authorList>
            <person name="Foesel B.U."/>
            <person name="Drake H.L."/>
            <person name="Schramm A."/>
        </authorList>
    </citation>
    <scope>NUCLEOTIDE SEQUENCE [LARGE SCALE GENOMIC DNA]</scope>
    <source>
        <strain evidence="11 12">D1-19</strain>
    </source>
</reference>
<dbReference type="PANTHER" id="PTHR19136">
    <property type="entry name" value="MOLYBDENUM COFACTOR GUANYLYLTRANSFERASE"/>
    <property type="match status" value="1"/>
</dbReference>
<feature type="binding site" evidence="8">
    <location>
        <position position="67"/>
    </location>
    <ligand>
        <name>GTP</name>
        <dbReference type="ChEBI" id="CHEBI:37565"/>
    </ligand>
</feature>
<name>A0A2T7UX09_9RHOB</name>
<evidence type="ECO:0000256" key="7">
    <source>
        <dbReference type="ARBA" id="ARBA00023150"/>
    </source>
</evidence>
<dbReference type="InterPro" id="IPR013482">
    <property type="entry name" value="Molybde_CF_guanTrfase"/>
</dbReference>
<comment type="subcellular location">
    <subcellularLocation>
        <location evidence="8">Cytoplasm</location>
    </subcellularLocation>
</comment>
<keyword evidence="7 8" id="KW-0501">Molybdenum cofactor biosynthesis</keyword>
<evidence type="ECO:0000256" key="4">
    <source>
        <dbReference type="ARBA" id="ARBA00022741"/>
    </source>
</evidence>
<dbReference type="GO" id="GO:0005737">
    <property type="term" value="C:cytoplasm"/>
    <property type="evidence" value="ECO:0007669"/>
    <property type="project" value="UniProtKB-SubCell"/>
</dbReference>
<dbReference type="Pfam" id="PF12804">
    <property type="entry name" value="NTP_transf_3"/>
    <property type="match status" value="1"/>
</dbReference>
<dbReference type="Proteomes" id="UP000244810">
    <property type="component" value="Unassembled WGS sequence"/>
</dbReference>
<dbReference type="InterPro" id="IPR029044">
    <property type="entry name" value="Nucleotide-diphossugar_trans"/>
</dbReference>
<sequence>MMVAAVILAGGRATRMGGGDKPLLALRDRPLLAHVIDRLDPQVEAMAISANGDPARFAAYDLPVLPDATPDFPGPLAGIVAGMDWAAAKGFSHILSAPGDTPFLPADLVVRLARHPFAMAESRGRKHPVVALWPVVLREAIRKALAGGERRVGRVAAEFGARSVRFDGPEDPFFNVNTPEDLDEAQNRLAT</sequence>
<evidence type="ECO:0000256" key="3">
    <source>
        <dbReference type="ARBA" id="ARBA00022723"/>
    </source>
</evidence>
<dbReference type="CDD" id="cd02503">
    <property type="entry name" value="MobA"/>
    <property type="match status" value="1"/>
</dbReference>
<dbReference type="GO" id="GO:0046872">
    <property type="term" value="F:metal ion binding"/>
    <property type="evidence" value="ECO:0007669"/>
    <property type="project" value="UniProtKB-KW"/>
</dbReference>
<proteinExistence type="inferred from homology"/>
<dbReference type="OrthoDB" id="9788394at2"/>
<feature type="binding site" evidence="8">
    <location>
        <position position="100"/>
    </location>
    <ligand>
        <name>GTP</name>
        <dbReference type="ChEBI" id="CHEBI:37565"/>
    </ligand>
</feature>
<accession>A0A2T7UX09</accession>
<keyword evidence="5 8" id="KW-0460">Magnesium</keyword>
<dbReference type="GO" id="GO:0005525">
    <property type="term" value="F:GTP binding"/>
    <property type="evidence" value="ECO:0007669"/>
    <property type="project" value="UniProtKB-UniRule"/>
</dbReference>
<evidence type="ECO:0000256" key="8">
    <source>
        <dbReference type="HAMAP-Rule" id="MF_00316"/>
    </source>
</evidence>